<reference evidence="1" key="1">
    <citation type="submission" date="2022-06" db="EMBL/GenBank/DDBJ databases">
        <title>Sphingomicrobium sedimins sp. nov., a marine bacterium isolated from tidal flat.</title>
        <authorList>
            <person name="Kim C.-H."/>
            <person name="Yoo Y."/>
            <person name="Kim J.-J."/>
        </authorList>
    </citation>
    <scope>NUCLEOTIDE SEQUENCE</scope>
    <source>
        <strain evidence="1">GRR-S6-50</strain>
    </source>
</reference>
<evidence type="ECO:0000313" key="1">
    <source>
        <dbReference type="EMBL" id="MCM8556490.1"/>
    </source>
</evidence>
<accession>A0A9X2EFA0</accession>
<proteinExistence type="predicted"/>
<protein>
    <submittedName>
        <fullName evidence="1">Uncharacterized protein</fullName>
    </submittedName>
</protein>
<keyword evidence="2" id="KW-1185">Reference proteome</keyword>
<dbReference type="AlphaFoldDB" id="A0A9X2EFA0"/>
<dbReference type="Proteomes" id="UP001155128">
    <property type="component" value="Unassembled WGS sequence"/>
</dbReference>
<dbReference type="EMBL" id="JAMSHT010000001">
    <property type="protein sequence ID" value="MCM8556490.1"/>
    <property type="molecule type" value="Genomic_DNA"/>
</dbReference>
<evidence type="ECO:0000313" key="2">
    <source>
        <dbReference type="Proteomes" id="UP001155128"/>
    </source>
</evidence>
<name>A0A9X2EFA0_9SPHN</name>
<organism evidence="1 2">
    <name type="scientific">Sphingomicrobium sediminis</name>
    <dbReference type="NCBI Taxonomy" id="2950949"/>
    <lineage>
        <taxon>Bacteria</taxon>
        <taxon>Pseudomonadati</taxon>
        <taxon>Pseudomonadota</taxon>
        <taxon>Alphaproteobacteria</taxon>
        <taxon>Sphingomonadales</taxon>
        <taxon>Sphingomonadaceae</taxon>
        <taxon>Sphingomicrobium</taxon>
    </lineage>
</organism>
<dbReference type="RefSeq" id="WP_252111738.1">
    <property type="nucleotide sequence ID" value="NZ_JAMSHT010000001.1"/>
</dbReference>
<comment type="caution">
    <text evidence="1">The sequence shown here is derived from an EMBL/GenBank/DDBJ whole genome shotgun (WGS) entry which is preliminary data.</text>
</comment>
<gene>
    <name evidence="1" type="ORF">NDO55_01480</name>
</gene>
<sequence>MSSLMALLLALPAPVTTEMTEQQLAELSAIFMSEEEAGDYVEGAIELSPPDGRPSYYFVTEPVRRGDFCVRHQVRFDRDRETETPIRYDQPQVALGLALDGSWTGCPERGWIQGALGLRSSVDFERLLDIARDSGHSRSGDYVLTGDAERARELLAGLDLAGIYRIDREPGITRWQFGNQSHARLGSIEIEFRYVAEGPDQVEVREPHRV</sequence>